<dbReference type="Gene3D" id="1.10.10.10">
    <property type="entry name" value="Winged helix-like DNA-binding domain superfamily/Winged helix DNA-binding domain"/>
    <property type="match status" value="1"/>
</dbReference>
<evidence type="ECO:0000256" key="1">
    <source>
        <dbReference type="ARBA" id="ARBA00009437"/>
    </source>
</evidence>
<evidence type="ECO:0000256" key="4">
    <source>
        <dbReference type="ARBA" id="ARBA00023163"/>
    </source>
</evidence>
<dbReference type="PRINTS" id="PR00039">
    <property type="entry name" value="HTHLYSR"/>
</dbReference>
<dbReference type="InterPro" id="IPR036390">
    <property type="entry name" value="WH_DNA-bd_sf"/>
</dbReference>
<dbReference type="Pfam" id="PF03466">
    <property type="entry name" value="LysR_substrate"/>
    <property type="match status" value="1"/>
</dbReference>
<accession>A0A117Q0A9</accession>
<dbReference type="RefSeq" id="WP_067130605.1">
    <property type="nucleotide sequence ID" value="NZ_JBFACD010000034.1"/>
</dbReference>
<evidence type="ECO:0000313" key="7">
    <source>
        <dbReference type="Proteomes" id="UP000053127"/>
    </source>
</evidence>
<comment type="similarity">
    <text evidence="1">Belongs to the LysR transcriptional regulatory family.</text>
</comment>
<sequence length="307" mass="31807">MTAADLAPQELRILVAVADEGGFSAAAARLGATQSAVSHAVRGIERKLGVVLFERGRFGARPTAAGERAAAHARRVLRMLQALAADARGADTGEIAGPLRIAAFRSAALHLLPPVLRRLAEHRPGVEVSVTVVRELGAGTAGEVAAGRADLGIATLSGPPPAGLVAGALLEEPYSLVHPAGHPEPRALPLVDWAENCGSYTRTWWAAQDWIPAATVSAEDDGAVLSMVGSGLGMAVMPALSLTGAPPAVEITDLGPDRPYRRVGYVTTPELAATDAVRALIRALRSVTLPTPGLPSLERTKDQLRAV</sequence>
<dbReference type="OrthoDB" id="63123at2"/>
<dbReference type="SUPFAM" id="SSF53850">
    <property type="entry name" value="Periplasmic binding protein-like II"/>
    <property type="match status" value="1"/>
</dbReference>
<keyword evidence="4" id="KW-0804">Transcription</keyword>
<evidence type="ECO:0000259" key="5">
    <source>
        <dbReference type="PROSITE" id="PS50931"/>
    </source>
</evidence>
<feature type="domain" description="HTH lysR-type" evidence="5">
    <location>
        <begin position="11"/>
        <end position="63"/>
    </location>
</feature>
<reference evidence="6 7" key="1">
    <citation type="submission" date="2015-10" db="EMBL/GenBank/DDBJ databases">
        <title>Draft genome sequence of Streptomyces yokosukanensis DSM 40224, type strain for the species Streptomyces yokosukanensis.</title>
        <authorList>
            <person name="Ruckert C."/>
            <person name="Winkler A."/>
            <person name="Kalinowski J."/>
            <person name="Kampfer P."/>
            <person name="Glaeser S."/>
        </authorList>
    </citation>
    <scope>NUCLEOTIDE SEQUENCE [LARGE SCALE GENOMIC DNA]</scope>
    <source>
        <strain evidence="6 7">DSM 40224</strain>
    </source>
</reference>
<dbReference type="InterPro" id="IPR000847">
    <property type="entry name" value="LysR_HTH_N"/>
</dbReference>
<dbReference type="EMBL" id="LMWN01000041">
    <property type="protein sequence ID" value="KUN01854.1"/>
    <property type="molecule type" value="Genomic_DNA"/>
</dbReference>
<dbReference type="AlphaFoldDB" id="A0A117Q0A9"/>
<dbReference type="PANTHER" id="PTHR30346:SF28">
    <property type="entry name" value="HTH-TYPE TRANSCRIPTIONAL REGULATOR CYNR"/>
    <property type="match status" value="1"/>
</dbReference>
<dbReference type="Pfam" id="PF00126">
    <property type="entry name" value="HTH_1"/>
    <property type="match status" value="1"/>
</dbReference>
<dbReference type="SUPFAM" id="SSF46785">
    <property type="entry name" value="Winged helix' DNA-binding domain"/>
    <property type="match status" value="1"/>
</dbReference>
<dbReference type="GO" id="GO:0032993">
    <property type="term" value="C:protein-DNA complex"/>
    <property type="evidence" value="ECO:0007669"/>
    <property type="project" value="TreeGrafter"/>
</dbReference>
<protein>
    <submittedName>
        <fullName evidence="6">LysR family transcriptional regulator</fullName>
    </submittedName>
</protein>
<dbReference type="STRING" id="67386.AQI95_29695"/>
<organism evidence="6 7">
    <name type="scientific">Streptomyces yokosukanensis</name>
    <dbReference type="NCBI Taxonomy" id="67386"/>
    <lineage>
        <taxon>Bacteria</taxon>
        <taxon>Bacillati</taxon>
        <taxon>Actinomycetota</taxon>
        <taxon>Actinomycetes</taxon>
        <taxon>Kitasatosporales</taxon>
        <taxon>Streptomycetaceae</taxon>
        <taxon>Streptomyces</taxon>
    </lineage>
</organism>
<dbReference type="PANTHER" id="PTHR30346">
    <property type="entry name" value="TRANSCRIPTIONAL DUAL REGULATOR HCAR-RELATED"/>
    <property type="match status" value="1"/>
</dbReference>
<keyword evidence="3" id="KW-0238">DNA-binding</keyword>
<evidence type="ECO:0000256" key="3">
    <source>
        <dbReference type="ARBA" id="ARBA00023125"/>
    </source>
</evidence>
<dbReference type="Gene3D" id="3.40.190.10">
    <property type="entry name" value="Periplasmic binding protein-like II"/>
    <property type="match status" value="3"/>
</dbReference>
<dbReference type="InterPro" id="IPR036388">
    <property type="entry name" value="WH-like_DNA-bd_sf"/>
</dbReference>
<dbReference type="PROSITE" id="PS50931">
    <property type="entry name" value="HTH_LYSR"/>
    <property type="match status" value="1"/>
</dbReference>
<dbReference type="InterPro" id="IPR005119">
    <property type="entry name" value="LysR_subst-bd"/>
</dbReference>
<dbReference type="Proteomes" id="UP000053127">
    <property type="component" value="Unassembled WGS sequence"/>
</dbReference>
<dbReference type="FunFam" id="1.10.10.10:FF:000001">
    <property type="entry name" value="LysR family transcriptional regulator"/>
    <property type="match status" value="1"/>
</dbReference>
<dbReference type="GO" id="GO:0003700">
    <property type="term" value="F:DNA-binding transcription factor activity"/>
    <property type="evidence" value="ECO:0007669"/>
    <property type="project" value="InterPro"/>
</dbReference>
<keyword evidence="7" id="KW-1185">Reference proteome</keyword>
<name>A0A117Q0A9_9ACTN</name>
<dbReference type="GO" id="GO:0003677">
    <property type="term" value="F:DNA binding"/>
    <property type="evidence" value="ECO:0007669"/>
    <property type="project" value="UniProtKB-KW"/>
</dbReference>
<evidence type="ECO:0000256" key="2">
    <source>
        <dbReference type="ARBA" id="ARBA00023015"/>
    </source>
</evidence>
<dbReference type="CDD" id="cd05466">
    <property type="entry name" value="PBP2_LTTR_substrate"/>
    <property type="match status" value="1"/>
</dbReference>
<evidence type="ECO:0000313" key="6">
    <source>
        <dbReference type="EMBL" id="KUN01854.1"/>
    </source>
</evidence>
<gene>
    <name evidence="6" type="ORF">AQI95_29695</name>
</gene>
<keyword evidence="2" id="KW-0805">Transcription regulation</keyword>
<comment type="caution">
    <text evidence="6">The sequence shown here is derived from an EMBL/GenBank/DDBJ whole genome shotgun (WGS) entry which is preliminary data.</text>
</comment>
<proteinExistence type="inferred from homology"/>